<keyword evidence="2" id="KW-1185">Reference proteome</keyword>
<accession>A0ACC0DZG0</accession>
<protein>
    <submittedName>
        <fullName evidence="1">Uncharacterized protein</fullName>
    </submittedName>
</protein>
<gene>
    <name evidence="1" type="ORF">MJO28_012230</name>
</gene>
<evidence type="ECO:0000313" key="1">
    <source>
        <dbReference type="EMBL" id="KAI7942203.1"/>
    </source>
</evidence>
<proteinExistence type="predicted"/>
<reference evidence="2" key="1">
    <citation type="journal article" date="2018" name="BMC Genomics">
        <title>Genomic insights into host adaptation between the wheat stripe rust pathogen (Puccinia striiformis f. sp. tritici) and the barley stripe rust pathogen (Puccinia striiformis f. sp. hordei).</title>
        <authorList>
            <person name="Xia C."/>
            <person name="Wang M."/>
            <person name="Yin C."/>
            <person name="Cornejo O.E."/>
            <person name="Hulbert S.H."/>
            <person name="Chen X."/>
        </authorList>
    </citation>
    <scope>NUCLEOTIDE SEQUENCE [LARGE SCALE GENOMIC DNA]</scope>
    <source>
        <strain evidence="2">93-210</strain>
    </source>
</reference>
<dbReference type="Proteomes" id="UP001060170">
    <property type="component" value="Chromosome 12"/>
</dbReference>
<reference evidence="2" key="2">
    <citation type="journal article" date="2018" name="Mol. Plant Microbe Interact.">
        <title>Genome sequence resources for the wheat stripe rust pathogen (Puccinia striiformis f. sp. tritici) and the barley stripe rust pathogen (Puccinia striiformis f. sp. hordei).</title>
        <authorList>
            <person name="Xia C."/>
            <person name="Wang M."/>
            <person name="Yin C."/>
            <person name="Cornejo O.E."/>
            <person name="Hulbert S.H."/>
            <person name="Chen X."/>
        </authorList>
    </citation>
    <scope>NUCLEOTIDE SEQUENCE [LARGE SCALE GENOMIC DNA]</scope>
    <source>
        <strain evidence="2">93-210</strain>
    </source>
</reference>
<comment type="caution">
    <text evidence="1">The sequence shown here is derived from an EMBL/GenBank/DDBJ whole genome shotgun (WGS) entry which is preliminary data.</text>
</comment>
<name>A0ACC0DZG0_9BASI</name>
<sequence>MMMVKSRKSWPIFSHPSLSFSLLVLHQSSISLIKRSRKPAATDINHNEEQIDTLYNPATAIFLTELLKASISFTLLLIQSSDHHPQSSPSAPLGTLPLQRFSIRLRHSFLSALGPNHVHQIIEMFIPALLYTLQNHLSYISLAELDIPIYLITSQIKILTTAISSVVICERILKSQQWISLWMLALGVVIVQFESIAMKEQGGLLVSLRANQLRGIAALVLSSLASGLAGAWFERSLKVKLVNQSIAAAEDDQAPKDRKISHAFPNDQRRATDQEPNLWAKNLQLSIPSLIISYLMIYLEPHSRRHTTVHGFFYGFLPSPNSSESFFGQLGLVWLVILYHSIGGLLVSVIVKQSGSVVKNFATCFSIVLSVLVSSYSDHTRLGFNFYLGSLLVLLSIKTFTSFSNRSILNT</sequence>
<reference evidence="1 2" key="3">
    <citation type="journal article" date="2022" name="Microbiol. Spectr.">
        <title>Folding features and dynamics of 3D genome architecture in plant fungal pathogens.</title>
        <authorList>
            <person name="Xia C."/>
        </authorList>
    </citation>
    <scope>NUCLEOTIDE SEQUENCE [LARGE SCALE GENOMIC DNA]</scope>
    <source>
        <strain evidence="1 2">93-210</strain>
    </source>
</reference>
<organism evidence="1 2">
    <name type="scientific">Puccinia striiformis f. sp. tritici</name>
    <dbReference type="NCBI Taxonomy" id="168172"/>
    <lineage>
        <taxon>Eukaryota</taxon>
        <taxon>Fungi</taxon>
        <taxon>Dikarya</taxon>
        <taxon>Basidiomycota</taxon>
        <taxon>Pucciniomycotina</taxon>
        <taxon>Pucciniomycetes</taxon>
        <taxon>Pucciniales</taxon>
        <taxon>Pucciniaceae</taxon>
        <taxon>Puccinia</taxon>
    </lineage>
</organism>
<dbReference type="EMBL" id="CM045876">
    <property type="protein sequence ID" value="KAI7942203.1"/>
    <property type="molecule type" value="Genomic_DNA"/>
</dbReference>
<evidence type="ECO:0000313" key="2">
    <source>
        <dbReference type="Proteomes" id="UP001060170"/>
    </source>
</evidence>